<dbReference type="UniPathway" id="UPA00074">
    <property type="reaction ID" value="UER00131"/>
</dbReference>
<organism evidence="12 13">
    <name type="scientific">Cryoendolithus antarcticus</name>
    <dbReference type="NCBI Taxonomy" id="1507870"/>
    <lineage>
        <taxon>Eukaryota</taxon>
        <taxon>Fungi</taxon>
        <taxon>Dikarya</taxon>
        <taxon>Ascomycota</taxon>
        <taxon>Pezizomycotina</taxon>
        <taxon>Dothideomycetes</taxon>
        <taxon>Dothideomycetidae</taxon>
        <taxon>Cladosporiales</taxon>
        <taxon>Cladosporiaceae</taxon>
        <taxon>Cryoendolithus</taxon>
    </lineage>
</organism>
<feature type="region of interest" description="Disordered" evidence="10">
    <location>
        <begin position="171"/>
        <end position="191"/>
    </location>
</feature>
<evidence type="ECO:0000256" key="7">
    <source>
        <dbReference type="ARBA" id="ARBA00022755"/>
    </source>
</evidence>
<comment type="similarity">
    <text evidence="2">Belongs to the SAICAR synthetase family.</text>
</comment>
<dbReference type="OrthoDB" id="9991235at2759"/>
<reference evidence="13" key="1">
    <citation type="submission" date="2017-03" db="EMBL/GenBank/DDBJ databases">
        <title>Genomes of endolithic fungi from Antarctica.</title>
        <authorList>
            <person name="Coleine C."/>
            <person name="Masonjones S."/>
            <person name="Stajich J.E."/>
        </authorList>
    </citation>
    <scope>NUCLEOTIDE SEQUENCE [LARGE SCALE GENOMIC DNA]</scope>
    <source>
        <strain evidence="13">CCFEE 5527</strain>
    </source>
</reference>
<dbReference type="PANTHER" id="PTHR43700">
    <property type="entry name" value="PHOSPHORIBOSYLAMINOIMIDAZOLE-SUCCINOCARBOXAMIDE SYNTHASE"/>
    <property type="match status" value="1"/>
</dbReference>
<dbReference type="PROSITE" id="PS01057">
    <property type="entry name" value="SAICAR_SYNTHETASE_1"/>
    <property type="match status" value="1"/>
</dbReference>
<dbReference type="EMBL" id="NAJO01000033">
    <property type="protein sequence ID" value="OQO00933.1"/>
    <property type="molecule type" value="Genomic_DNA"/>
</dbReference>
<dbReference type="InParanoid" id="A0A1V8SP60"/>
<sequence length="326" mass="36221">MASSTAITKIDLGADGFKKIASGKVREIFEIDSQTLLFVATDRISAYDVILDNEQFGGFLEVANPQNGDHQGIPQKGALLTQLSAHWFKRIASWLPDLRTHFLSTTLPPDLPTSLPFQQLQNRSMLVDRLRILPLESIVRGYITGSAWAEYIKSGTVHGIPMPKGLRESERLEKPIWTPSTKAEVGGKDENISPDAARELIGEAVARRVEEASLAIYEKAHAYAAERGIIIADTKFEFGGDVETGEVVLVDEVLTPDSSRFWPADQYEVGRSQVSYDKQYLRDWLTSSGLKGKEGVNMPEEVVAETGKKYREAYEKLTDSKWSNTA</sequence>
<evidence type="ECO:0000256" key="4">
    <source>
        <dbReference type="ARBA" id="ARBA00016460"/>
    </source>
</evidence>
<dbReference type="CDD" id="cd01414">
    <property type="entry name" value="SAICAR_synt_Sc"/>
    <property type="match status" value="1"/>
</dbReference>
<dbReference type="GO" id="GO:0006189">
    <property type="term" value="P:'de novo' IMP biosynthetic process"/>
    <property type="evidence" value="ECO:0007669"/>
    <property type="project" value="UniProtKB-UniPathway"/>
</dbReference>
<evidence type="ECO:0000256" key="9">
    <source>
        <dbReference type="ARBA" id="ARBA00030409"/>
    </source>
</evidence>
<gene>
    <name evidence="12" type="ORF">B0A48_13622</name>
</gene>
<evidence type="ECO:0000256" key="10">
    <source>
        <dbReference type="SAM" id="MobiDB-lite"/>
    </source>
</evidence>
<dbReference type="HAMAP" id="MF_00137">
    <property type="entry name" value="SAICAR_synth"/>
    <property type="match status" value="1"/>
</dbReference>
<keyword evidence="7" id="KW-0658">Purine biosynthesis</keyword>
<dbReference type="InterPro" id="IPR028923">
    <property type="entry name" value="SAICAR_synt/ADE2_N"/>
</dbReference>
<dbReference type="NCBIfam" id="NF010568">
    <property type="entry name" value="PRK13961.1"/>
    <property type="match status" value="1"/>
</dbReference>
<dbReference type="Gene3D" id="3.30.200.20">
    <property type="entry name" value="Phosphorylase Kinase, domain 1"/>
    <property type="match status" value="1"/>
</dbReference>
<dbReference type="STRING" id="1507870.A0A1V8SP60"/>
<evidence type="ECO:0000313" key="12">
    <source>
        <dbReference type="EMBL" id="OQO00933.1"/>
    </source>
</evidence>
<evidence type="ECO:0000256" key="8">
    <source>
        <dbReference type="ARBA" id="ARBA00022840"/>
    </source>
</evidence>
<dbReference type="SUPFAM" id="SSF56104">
    <property type="entry name" value="SAICAR synthase-like"/>
    <property type="match status" value="1"/>
</dbReference>
<feature type="domain" description="SAICAR synthetase/ADE2 N-terminal" evidence="11">
    <location>
        <begin position="20"/>
        <end position="54"/>
    </location>
</feature>
<dbReference type="GO" id="GO:0004639">
    <property type="term" value="F:phosphoribosylaminoimidazolesuccinocarboxamide synthase activity"/>
    <property type="evidence" value="ECO:0007669"/>
    <property type="project" value="UniProtKB-EC"/>
</dbReference>
<dbReference type="FunCoup" id="A0A1V8SP60">
    <property type="interactions" value="1395"/>
</dbReference>
<dbReference type="GO" id="GO:0005524">
    <property type="term" value="F:ATP binding"/>
    <property type="evidence" value="ECO:0007669"/>
    <property type="project" value="UniProtKB-KW"/>
</dbReference>
<dbReference type="InterPro" id="IPR018236">
    <property type="entry name" value="SAICAR_synthetase_CS"/>
</dbReference>
<proteinExistence type="inferred from homology"/>
<accession>A0A1V8SP60</accession>
<evidence type="ECO:0000256" key="3">
    <source>
        <dbReference type="ARBA" id="ARBA00012217"/>
    </source>
</evidence>
<evidence type="ECO:0000313" key="13">
    <source>
        <dbReference type="Proteomes" id="UP000192596"/>
    </source>
</evidence>
<dbReference type="EC" id="6.3.2.6" evidence="3"/>
<dbReference type="GO" id="GO:0005737">
    <property type="term" value="C:cytoplasm"/>
    <property type="evidence" value="ECO:0007669"/>
    <property type="project" value="TreeGrafter"/>
</dbReference>
<keyword evidence="5" id="KW-0436">Ligase</keyword>
<comment type="caution">
    <text evidence="12">The sequence shown here is derived from an EMBL/GenBank/DDBJ whole genome shotgun (WGS) entry which is preliminary data.</text>
</comment>
<keyword evidence="13" id="KW-1185">Reference proteome</keyword>
<name>A0A1V8SP60_9PEZI</name>
<keyword evidence="8" id="KW-0067">ATP-binding</keyword>
<evidence type="ECO:0000256" key="1">
    <source>
        <dbReference type="ARBA" id="ARBA00004672"/>
    </source>
</evidence>
<dbReference type="Pfam" id="PF01259">
    <property type="entry name" value="SAICAR_synt"/>
    <property type="match status" value="2"/>
</dbReference>
<comment type="pathway">
    <text evidence="1">Purine metabolism; IMP biosynthesis via de novo pathway; 5-amino-1-(5-phospho-D-ribosyl)imidazole-4-carboxamide from 5-amino-1-(5-phospho-D-ribosyl)imidazole-4-carboxylate: step 1/2.</text>
</comment>
<dbReference type="Proteomes" id="UP000192596">
    <property type="component" value="Unassembled WGS sequence"/>
</dbReference>
<protein>
    <recommendedName>
        <fullName evidence="4">Phosphoribosylaminoimidazole-succinocarboxamide synthase</fullName>
        <ecNumber evidence="3">6.3.2.6</ecNumber>
    </recommendedName>
    <alternativeName>
        <fullName evidence="9">SAICAR synthetase</fullName>
    </alternativeName>
</protein>
<dbReference type="AlphaFoldDB" id="A0A1V8SP60"/>
<feature type="domain" description="SAICAR synthetase/ADE2 N-terminal" evidence="11">
    <location>
        <begin position="70"/>
        <end position="298"/>
    </location>
</feature>
<evidence type="ECO:0000256" key="5">
    <source>
        <dbReference type="ARBA" id="ARBA00022598"/>
    </source>
</evidence>
<keyword evidence="6" id="KW-0547">Nucleotide-binding</keyword>
<dbReference type="PANTHER" id="PTHR43700:SF1">
    <property type="entry name" value="PHOSPHORIBOSYLAMINOIMIDAZOLE-SUCCINOCARBOXAMIDE SYNTHASE"/>
    <property type="match status" value="1"/>
</dbReference>
<dbReference type="NCBIfam" id="TIGR00081">
    <property type="entry name" value="purC"/>
    <property type="match status" value="1"/>
</dbReference>
<evidence type="ECO:0000256" key="2">
    <source>
        <dbReference type="ARBA" id="ARBA00010190"/>
    </source>
</evidence>
<dbReference type="PROSITE" id="PS01058">
    <property type="entry name" value="SAICAR_SYNTHETASE_2"/>
    <property type="match status" value="1"/>
</dbReference>
<evidence type="ECO:0000256" key="6">
    <source>
        <dbReference type="ARBA" id="ARBA00022741"/>
    </source>
</evidence>
<evidence type="ECO:0000259" key="11">
    <source>
        <dbReference type="Pfam" id="PF01259"/>
    </source>
</evidence>
<dbReference type="FunFam" id="3.30.470.20:FF:000015">
    <property type="entry name" value="Phosphoribosylaminoimidazole-succinocarboxamide synthase"/>
    <property type="match status" value="1"/>
</dbReference>
<dbReference type="InterPro" id="IPR001636">
    <property type="entry name" value="SAICAR_synth"/>
</dbReference>
<dbReference type="Gene3D" id="3.30.470.20">
    <property type="entry name" value="ATP-grasp fold, B domain"/>
    <property type="match status" value="1"/>
</dbReference>